<comment type="similarity">
    <text evidence="1">Belongs to the bacterial ribosomal protein bL27 family.</text>
</comment>
<dbReference type="FunFam" id="2.40.50.100:FF:000060">
    <property type="entry name" value="Apicoplast ribosomal protein L27"/>
    <property type="match status" value="1"/>
</dbReference>
<organism evidence="4 5">
    <name type="scientific">Tetradesmus obliquus</name>
    <name type="common">Green alga</name>
    <name type="synonym">Acutodesmus obliquus</name>
    <dbReference type="NCBI Taxonomy" id="3088"/>
    <lineage>
        <taxon>Eukaryota</taxon>
        <taxon>Viridiplantae</taxon>
        <taxon>Chlorophyta</taxon>
        <taxon>core chlorophytes</taxon>
        <taxon>Chlorophyceae</taxon>
        <taxon>CS clade</taxon>
        <taxon>Sphaeropleales</taxon>
        <taxon>Scenedesmaceae</taxon>
        <taxon>Tetradesmus</taxon>
    </lineage>
</organism>
<dbReference type="SUPFAM" id="SSF110324">
    <property type="entry name" value="Ribosomal L27 protein-like"/>
    <property type="match status" value="1"/>
</dbReference>
<dbReference type="EMBL" id="FNXT01000280">
    <property type="protein sequence ID" value="SZX63037.1"/>
    <property type="molecule type" value="Genomic_DNA"/>
</dbReference>
<dbReference type="HAMAP" id="MF_00539">
    <property type="entry name" value="Ribosomal_bL27"/>
    <property type="match status" value="1"/>
</dbReference>
<accession>A0A383VBT1</accession>
<dbReference type="PANTHER" id="PTHR15893:SF0">
    <property type="entry name" value="LARGE RIBOSOMAL SUBUNIT PROTEIN BL27M"/>
    <property type="match status" value="1"/>
</dbReference>
<proteinExistence type="inferred from homology"/>
<dbReference type="GO" id="GO:0003735">
    <property type="term" value="F:structural constituent of ribosome"/>
    <property type="evidence" value="ECO:0007669"/>
    <property type="project" value="InterPro"/>
</dbReference>
<gene>
    <name evidence="4" type="ORF">BQ4739_LOCUS3604</name>
</gene>
<dbReference type="Proteomes" id="UP000256970">
    <property type="component" value="Unassembled WGS sequence"/>
</dbReference>
<reference evidence="4 5" key="1">
    <citation type="submission" date="2016-10" db="EMBL/GenBank/DDBJ databases">
        <authorList>
            <person name="Cai Z."/>
        </authorList>
    </citation>
    <scope>NUCLEOTIDE SEQUENCE [LARGE SCALE GENOMIC DNA]</scope>
</reference>
<dbReference type="NCBIfam" id="TIGR00062">
    <property type="entry name" value="L27"/>
    <property type="match status" value="1"/>
</dbReference>
<dbReference type="GO" id="GO:0005840">
    <property type="term" value="C:ribosome"/>
    <property type="evidence" value="ECO:0007669"/>
    <property type="project" value="UniProtKB-KW"/>
</dbReference>
<dbReference type="PRINTS" id="PR00063">
    <property type="entry name" value="RIBOSOMALL27"/>
</dbReference>
<dbReference type="GO" id="GO:1990904">
    <property type="term" value="C:ribonucleoprotein complex"/>
    <property type="evidence" value="ECO:0007669"/>
    <property type="project" value="UniProtKB-KW"/>
</dbReference>
<evidence type="ECO:0000256" key="2">
    <source>
        <dbReference type="ARBA" id="ARBA00022980"/>
    </source>
</evidence>
<dbReference type="GO" id="GO:0006412">
    <property type="term" value="P:translation"/>
    <property type="evidence" value="ECO:0007669"/>
    <property type="project" value="InterPro"/>
</dbReference>
<evidence type="ECO:0000256" key="3">
    <source>
        <dbReference type="ARBA" id="ARBA00023274"/>
    </source>
</evidence>
<keyword evidence="3" id="KW-0687">Ribonucleoprotein</keyword>
<dbReference type="InterPro" id="IPR001684">
    <property type="entry name" value="Ribosomal_bL27"/>
</dbReference>
<dbReference type="OrthoDB" id="1867012at2759"/>
<evidence type="ECO:0000313" key="4">
    <source>
        <dbReference type="EMBL" id="SZX63037.1"/>
    </source>
</evidence>
<name>A0A383VBT1_TETOB</name>
<dbReference type="Gene3D" id="2.40.50.100">
    <property type="match status" value="1"/>
</dbReference>
<keyword evidence="2" id="KW-0689">Ribosomal protein</keyword>
<sequence length="170" mass="18016">MFATSMRASAFTGASVSSCRPVCAPRSCLVIEAAHKKGAGSTKNGRDSESKRRGVKVFGGQPVKAGGIIFRQTGSTWHAGENVGCGKDYTIFSKVDGIVIYSKKKDQPKISVFPFEHEKARAAVSATHTTAPKDGVPSRAERHKAKYTPRAQQRAQQAAAIAAVAAKVTP</sequence>
<dbReference type="AlphaFoldDB" id="A0A383VBT1"/>
<evidence type="ECO:0000313" key="5">
    <source>
        <dbReference type="Proteomes" id="UP000256970"/>
    </source>
</evidence>
<dbReference type="STRING" id="3088.A0A383VBT1"/>
<dbReference type="Pfam" id="PF01016">
    <property type="entry name" value="Ribosomal_L27"/>
    <property type="match status" value="1"/>
</dbReference>
<evidence type="ECO:0000256" key="1">
    <source>
        <dbReference type="ARBA" id="ARBA00010797"/>
    </source>
</evidence>
<keyword evidence="5" id="KW-1185">Reference proteome</keyword>
<dbReference type="PROSITE" id="PS51257">
    <property type="entry name" value="PROKAR_LIPOPROTEIN"/>
    <property type="match status" value="1"/>
</dbReference>
<dbReference type="PANTHER" id="PTHR15893">
    <property type="entry name" value="RIBOSOMAL PROTEIN L27"/>
    <property type="match status" value="1"/>
</dbReference>
<protein>
    <submittedName>
        <fullName evidence="4">Uncharacterized protein</fullName>
    </submittedName>
</protein>